<name>A0A5D3CAW8_CUCMM</name>
<evidence type="ECO:0000256" key="4">
    <source>
        <dbReference type="ARBA" id="ARBA00022801"/>
    </source>
</evidence>
<dbReference type="GO" id="GO:0004722">
    <property type="term" value="F:protein serine/threonine phosphatase activity"/>
    <property type="evidence" value="ECO:0007669"/>
    <property type="project" value="UniProtKB-EC"/>
</dbReference>
<proteinExistence type="predicted"/>
<feature type="region of interest" description="Disordered" evidence="6">
    <location>
        <begin position="1"/>
        <end position="23"/>
    </location>
</feature>
<organism evidence="8 9">
    <name type="scientific">Cucumis melo var. makuwa</name>
    <name type="common">Oriental melon</name>
    <dbReference type="NCBI Taxonomy" id="1194695"/>
    <lineage>
        <taxon>Eukaryota</taxon>
        <taxon>Viridiplantae</taxon>
        <taxon>Streptophyta</taxon>
        <taxon>Embryophyta</taxon>
        <taxon>Tracheophyta</taxon>
        <taxon>Spermatophyta</taxon>
        <taxon>Magnoliopsida</taxon>
        <taxon>eudicotyledons</taxon>
        <taxon>Gunneridae</taxon>
        <taxon>Pentapetalae</taxon>
        <taxon>rosids</taxon>
        <taxon>fabids</taxon>
        <taxon>Cucurbitales</taxon>
        <taxon>Cucurbitaceae</taxon>
        <taxon>Benincaseae</taxon>
        <taxon>Cucumis</taxon>
    </lineage>
</organism>
<dbReference type="SUPFAM" id="SSF56300">
    <property type="entry name" value="Metallo-dependent phosphatases"/>
    <property type="match status" value="1"/>
</dbReference>
<protein>
    <recommendedName>
        <fullName evidence="2">protein-serine/threonine phosphatase</fullName>
        <ecNumber evidence="2">3.1.3.16</ecNumber>
    </recommendedName>
</protein>
<evidence type="ECO:0000313" key="9">
    <source>
        <dbReference type="Proteomes" id="UP000321947"/>
    </source>
</evidence>
<keyword evidence="4" id="KW-0378">Hydrolase</keyword>
<dbReference type="AlphaFoldDB" id="A0A5D3CAW8"/>
<evidence type="ECO:0000259" key="7">
    <source>
        <dbReference type="Pfam" id="PF08321"/>
    </source>
</evidence>
<feature type="domain" description="PPP" evidence="7">
    <location>
        <begin position="163"/>
        <end position="223"/>
    </location>
</feature>
<dbReference type="EMBL" id="SSTD01012547">
    <property type="protein sequence ID" value="TYK08635.1"/>
    <property type="molecule type" value="Genomic_DNA"/>
</dbReference>
<sequence length="261" mass="29113">MILRSNTNLSNRPPRNVGNGQNLCGSKGRDRLGLVWLEEQGSARLSSRRGSARRRSCTRAARLDGLDAARLHARRIGFEWRLRETAVRGCPACADLSGSLRLDRSGATRLGCPPQIEAARRVPASACRRGAADRLRLSRRVPASACRRGAAGRVVWLYYGRLRRLYVEPQYTGAKIEGDVVTLDFVKKMIDDFKNQKSLHKRYAFQIVLQVREIMRALPSLVDINIPEGRHLTVCGDVHGQVRFLSVQTCSCDIILGCVYG</sequence>
<reference evidence="8 9" key="1">
    <citation type="submission" date="2019-08" db="EMBL/GenBank/DDBJ databases">
        <title>Draft genome sequences of two oriental melons (Cucumis melo L. var makuwa).</title>
        <authorList>
            <person name="Kwon S.-Y."/>
        </authorList>
    </citation>
    <scope>NUCLEOTIDE SEQUENCE [LARGE SCALE GENOMIC DNA]</scope>
    <source>
        <strain evidence="9">cv. Chang Bougi</strain>
        <tissue evidence="8">Leaf</tissue>
    </source>
</reference>
<dbReference type="Gene3D" id="3.60.21.10">
    <property type="match status" value="1"/>
</dbReference>
<keyword evidence="5" id="KW-0464">Manganese</keyword>
<dbReference type="PANTHER" id="PTHR45668:SF5">
    <property type="entry name" value="SERINE_THREONINE-PROTEIN PHOSPHATASE 5"/>
    <property type="match status" value="1"/>
</dbReference>
<dbReference type="InterPro" id="IPR051134">
    <property type="entry name" value="PPP_phosphatase"/>
</dbReference>
<dbReference type="InterPro" id="IPR013235">
    <property type="entry name" value="PPP_dom"/>
</dbReference>
<accession>A0A5D3CAW8</accession>
<dbReference type="Pfam" id="PF08321">
    <property type="entry name" value="PPP5"/>
    <property type="match status" value="1"/>
</dbReference>
<evidence type="ECO:0000313" key="8">
    <source>
        <dbReference type="EMBL" id="TYK08635.1"/>
    </source>
</evidence>
<gene>
    <name evidence="8" type="ORF">E5676_scaffold3734G00730</name>
</gene>
<keyword evidence="3" id="KW-0479">Metal-binding</keyword>
<evidence type="ECO:0000256" key="1">
    <source>
        <dbReference type="ARBA" id="ARBA00001936"/>
    </source>
</evidence>
<evidence type="ECO:0000256" key="2">
    <source>
        <dbReference type="ARBA" id="ARBA00013081"/>
    </source>
</evidence>
<evidence type="ECO:0000256" key="3">
    <source>
        <dbReference type="ARBA" id="ARBA00022723"/>
    </source>
</evidence>
<dbReference type="Proteomes" id="UP000321947">
    <property type="component" value="Unassembled WGS sequence"/>
</dbReference>
<evidence type="ECO:0000256" key="5">
    <source>
        <dbReference type="ARBA" id="ARBA00023211"/>
    </source>
</evidence>
<dbReference type="GO" id="GO:0046872">
    <property type="term" value="F:metal ion binding"/>
    <property type="evidence" value="ECO:0007669"/>
    <property type="project" value="UniProtKB-KW"/>
</dbReference>
<comment type="caution">
    <text evidence="8">The sequence shown here is derived from an EMBL/GenBank/DDBJ whole genome shotgun (WGS) entry which is preliminary data.</text>
</comment>
<evidence type="ECO:0000256" key="6">
    <source>
        <dbReference type="SAM" id="MobiDB-lite"/>
    </source>
</evidence>
<comment type="cofactor">
    <cofactor evidence="1">
        <name>Mn(2+)</name>
        <dbReference type="ChEBI" id="CHEBI:29035"/>
    </cofactor>
</comment>
<dbReference type="EC" id="3.1.3.16" evidence="2"/>
<dbReference type="InterPro" id="IPR029052">
    <property type="entry name" value="Metallo-depent_PP-like"/>
</dbReference>
<dbReference type="PANTHER" id="PTHR45668">
    <property type="entry name" value="SERINE/THREONINE-PROTEIN PHOSPHATASE 5-RELATED"/>
    <property type="match status" value="1"/>
</dbReference>